<proteinExistence type="predicted"/>
<name>A0A1I8IUI6_9PLAT</name>
<evidence type="ECO:0000256" key="1">
    <source>
        <dbReference type="SAM" id="MobiDB-lite"/>
    </source>
</evidence>
<accession>A0A1I8IUI6</accession>
<feature type="region of interest" description="Disordered" evidence="1">
    <location>
        <begin position="1"/>
        <end position="41"/>
    </location>
</feature>
<protein>
    <submittedName>
        <fullName evidence="3">Transposase</fullName>
    </submittedName>
</protein>
<organism evidence="2 3">
    <name type="scientific">Macrostomum lignano</name>
    <dbReference type="NCBI Taxonomy" id="282301"/>
    <lineage>
        <taxon>Eukaryota</taxon>
        <taxon>Metazoa</taxon>
        <taxon>Spiralia</taxon>
        <taxon>Lophotrochozoa</taxon>
        <taxon>Platyhelminthes</taxon>
        <taxon>Rhabditophora</taxon>
        <taxon>Macrostomorpha</taxon>
        <taxon>Macrostomida</taxon>
        <taxon>Macrostomidae</taxon>
        <taxon>Macrostomum</taxon>
    </lineage>
</organism>
<reference evidence="3" key="1">
    <citation type="submission" date="2016-11" db="UniProtKB">
        <authorList>
            <consortium name="WormBaseParasite"/>
        </authorList>
    </citation>
    <scope>IDENTIFICATION</scope>
</reference>
<keyword evidence="2" id="KW-1185">Reference proteome</keyword>
<dbReference type="AlphaFoldDB" id="A0A1I8IUI6"/>
<dbReference type="WBParaSite" id="maker-uti_cns_0017405-snap-gene-0.2-mRNA-1">
    <property type="protein sequence ID" value="maker-uti_cns_0017405-snap-gene-0.2-mRNA-1"/>
    <property type="gene ID" value="maker-uti_cns_0017405-snap-gene-0.2"/>
</dbReference>
<sequence>MLGIRHQIPMAGQERDSATSADSVYQSRPVSQRVAQQPKKSHKILRFVCRCVPGWNRSAFGPFKWCPGIQLRHHAWCGADWAHRGRRGVRLSRNRGV</sequence>
<dbReference type="Proteomes" id="UP000095280">
    <property type="component" value="Unplaced"/>
</dbReference>
<evidence type="ECO:0000313" key="3">
    <source>
        <dbReference type="WBParaSite" id="maker-uti_cns_0017405-snap-gene-0.2-mRNA-1"/>
    </source>
</evidence>
<evidence type="ECO:0000313" key="2">
    <source>
        <dbReference type="Proteomes" id="UP000095280"/>
    </source>
</evidence>
<feature type="compositionally biased region" description="Polar residues" evidence="1">
    <location>
        <begin position="18"/>
        <end position="35"/>
    </location>
</feature>